<evidence type="ECO:0000259" key="3">
    <source>
        <dbReference type="PROSITE" id="PS51186"/>
    </source>
</evidence>
<protein>
    <submittedName>
        <fullName evidence="4">Acetyltransferase</fullName>
    </submittedName>
</protein>
<name>A0A367V7J4_9PROT</name>
<evidence type="ECO:0000256" key="1">
    <source>
        <dbReference type="ARBA" id="ARBA00004924"/>
    </source>
</evidence>
<dbReference type="Pfam" id="PF13523">
    <property type="entry name" value="Acetyltransf_8"/>
    <property type="match status" value="1"/>
</dbReference>
<proteinExistence type="predicted"/>
<dbReference type="SMART" id="SM01006">
    <property type="entry name" value="AlcB"/>
    <property type="match status" value="1"/>
</dbReference>
<dbReference type="AlphaFoldDB" id="A0A367V7J4"/>
<dbReference type="InterPro" id="IPR019432">
    <property type="entry name" value="Acyltransferase_MbtK/IucB-like"/>
</dbReference>
<dbReference type="PROSITE" id="PS51186">
    <property type="entry name" value="GNAT"/>
    <property type="match status" value="1"/>
</dbReference>
<accession>A0A367V7J4</accession>
<keyword evidence="4" id="KW-0808">Transferase</keyword>
<dbReference type="GO" id="GO:0016410">
    <property type="term" value="F:N-acyltransferase activity"/>
    <property type="evidence" value="ECO:0007669"/>
    <property type="project" value="TreeGrafter"/>
</dbReference>
<dbReference type="EMBL" id="JPWB01000006">
    <property type="protein sequence ID" value="RCK20999.1"/>
    <property type="molecule type" value="Genomic_DNA"/>
</dbReference>
<dbReference type="Proteomes" id="UP000253061">
    <property type="component" value="Unassembled WGS sequence"/>
</dbReference>
<dbReference type="SUPFAM" id="SSF55729">
    <property type="entry name" value="Acyl-CoA N-acyltransferases (Nat)"/>
    <property type="match status" value="1"/>
</dbReference>
<dbReference type="GO" id="GO:0046677">
    <property type="term" value="P:response to antibiotic"/>
    <property type="evidence" value="ECO:0007669"/>
    <property type="project" value="UniProtKB-KW"/>
</dbReference>
<comment type="pathway">
    <text evidence="1">Siderophore biosynthesis.</text>
</comment>
<gene>
    <name evidence="4" type="ORF">TH6_14570</name>
</gene>
<evidence type="ECO:0000256" key="2">
    <source>
        <dbReference type="ARBA" id="ARBA00023251"/>
    </source>
</evidence>
<evidence type="ECO:0000313" key="5">
    <source>
        <dbReference type="Proteomes" id="UP000253061"/>
    </source>
</evidence>
<dbReference type="GO" id="GO:0019290">
    <property type="term" value="P:siderophore biosynthetic process"/>
    <property type="evidence" value="ECO:0007669"/>
    <property type="project" value="InterPro"/>
</dbReference>
<feature type="domain" description="N-acetyltransferase" evidence="3">
    <location>
        <begin position="6"/>
        <end position="164"/>
    </location>
</feature>
<keyword evidence="2" id="KW-0046">Antibiotic resistance</keyword>
<dbReference type="PANTHER" id="PTHR31438:SF1">
    <property type="entry name" value="LYSINE N-ACYLTRANSFERASE C17G9.06C-RELATED"/>
    <property type="match status" value="1"/>
</dbReference>
<comment type="caution">
    <text evidence="4">The sequence shown here is derived from an EMBL/GenBank/DDBJ whole genome shotgun (WGS) entry which is preliminary data.</text>
</comment>
<evidence type="ECO:0000313" key="4">
    <source>
        <dbReference type="EMBL" id="RCK20999.1"/>
    </source>
</evidence>
<reference evidence="4 5" key="1">
    <citation type="submission" date="2014-07" db="EMBL/GenBank/DDBJ databases">
        <title>Draft genome sequence of Thalassospira profundimaris R8-17.</title>
        <authorList>
            <person name="Lai Q."/>
            <person name="Shao Z."/>
        </authorList>
    </citation>
    <scope>NUCLEOTIDE SEQUENCE [LARGE SCALE GENOMIC DNA]</scope>
    <source>
        <strain evidence="4 5">R8-17</strain>
    </source>
</reference>
<sequence length="169" mass="19309">MAPIKYSFRRATPNDLPMIGRWLHVPEVVRWWGDPDEQIELISEDVELAEMATLIVSYRNRPFAFAQHYDAHQWPQAHFDPLPENTRCLDAFIGVPDMMGCGHGQMFLKMLTDQLFERGAPMIGIDPDPENERAIRCYEAIGFVAGREYETAKGPCLLMTLSPPDKRSS</sequence>
<organism evidence="4 5">
    <name type="scientific">Thalassospira profundimaris</name>
    <dbReference type="NCBI Taxonomy" id="502049"/>
    <lineage>
        <taxon>Bacteria</taxon>
        <taxon>Pseudomonadati</taxon>
        <taxon>Pseudomonadota</taxon>
        <taxon>Alphaproteobacteria</taxon>
        <taxon>Rhodospirillales</taxon>
        <taxon>Thalassospiraceae</taxon>
        <taxon>Thalassospira</taxon>
    </lineage>
</organism>
<dbReference type="Gene3D" id="3.40.630.30">
    <property type="match status" value="1"/>
</dbReference>
<dbReference type="InterPro" id="IPR016181">
    <property type="entry name" value="Acyl_CoA_acyltransferase"/>
</dbReference>
<dbReference type="PANTHER" id="PTHR31438">
    <property type="entry name" value="LYSINE N-ACYLTRANSFERASE C17G9.06C-RELATED"/>
    <property type="match status" value="1"/>
</dbReference>
<dbReference type="InterPro" id="IPR000182">
    <property type="entry name" value="GNAT_dom"/>
</dbReference>